<evidence type="ECO:0000313" key="2">
    <source>
        <dbReference type="Proteomes" id="UP000191988"/>
    </source>
</evidence>
<name>A0A1S7S2L4_9HYPH</name>
<accession>A0A1S7S2L4</accession>
<evidence type="ECO:0000313" key="1">
    <source>
        <dbReference type="EMBL" id="CUX61723.1"/>
    </source>
</evidence>
<sequence>MKIASVGKGFAPSAKFGTEQVPGRLRLLPERMLDELKAITEPRAPYSAMAGAWLEDFMQKIAWAATTNAR</sequence>
<organism evidence="1 2">
    <name type="scientific">Agrobacterium tomkonis CFBP 6623</name>
    <dbReference type="NCBI Taxonomy" id="1183432"/>
    <lineage>
        <taxon>Bacteria</taxon>
        <taxon>Pseudomonadati</taxon>
        <taxon>Pseudomonadota</taxon>
        <taxon>Alphaproteobacteria</taxon>
        <taxon>Hyphomicrobiales</taxon>
        <taxon>Rhizobiaceae</taxon>
        <taxon>Rhizobium/Agrobacterium group</taxon>
        <taxon>Agrobacterium</taxon>
        <taxon>Agrobacterium tumefaciens complex</taxon>
    </lineage>
</organism>
<reference evidence="2" key="1">
    <citation type="submission" date="2016-01" db="EMBL/GenBank/DDBJ databases">
        <authorList>
            <person name="Regsiter A."/>
            <person name="william w."/>
        </authorList>
    </citation>
    <scope>NUCLEOTIDE SEQUENCE [LARGE SCALE GENOMIC DNA]</scope>
    <source>
        <strain evidence="2">CFBP 6623</strain>
    </source>
</reference>
<dbReference type="EMBL" id="FBWK01000054">
    <property type="protein sequence ID" value="CUX61723.1"/>
    <property type="molecule type" value="Genomic_DNA"/>
</dbReference>
<dbReference type="AlphaFoldDB" id="A0A1S7S2L4"/>
<proteinExistence type="predicted"/>
<protein>
    <submittedName>
        <fullName evidence="1">Uncharacterized protein</fullName>
    </submittedName>
</protein>
<keyword evidence="2" id="KW-1185">Reference proteome</keyword>
<gene>
    <name evidence="1" type="ORF">AGR3A_Lc180152</name>
</gene>
<dbReference type="Proteomes" id="UP000191988">
    <property type="component" value="Unassembled WGS sequence"/>
</dbReference>